<keyword evidence="3 5" id="KW-1133">Transmembrane helix</keyword>
<feature type="transmembrane region" description="Helical" evidence="5">
    <location>
        <begin position="6"/>
        <end position="27"/>
    </location>
</feature>
<reference evidence="6" key="1">
    <citation type="submission" date="2019-10" db="EMBL/GenBank/DDBJ databases">
        <authorList>
            <consortium name="DOE Joint Genome Institute"/>
            <person name="Kuo A."/>
            <person name="Miyauchi S."/>
            <person name="Kiss E."/>
            <person name="Drula E."/>
            <person name="Kohler A."/>
            <person name="Sanchez-Garcia M."/>
            <person name="Andreopoulos B."/>
            <person name="Barry K.W."/>
            <person name="Bonito G."/>
            <person name="Buee M."/>
            <person name="Carver A."/>
            <person name="Chen C."/>
            <person name="Cichocki N."/>
            <person name="Clum A."/>
            <person name="Culley D."/>
            <person name="Crous P.W."/>
            <person name="Fauchery L."/>
            <person name="Girlanda M."/>
            <person name="Hayes R."/>
            <person name="Keri Z."/>
            <person name="LaButti K."/>
            <person name="Lipzen A."/>
            <person name="Lombard V."/>
            <person name="Magnuson J."/>
            <person name="Maillard F."/>
            <person name="Morin E."/>
            <person name="Murat C."/>
            <person name="Nolan M."/>
            <person name="Ohm R."/>
            <person name="Pangilinan J."/>
            <person name="Pereira M."/>
            <person name="Perotto S."/>
            <person name="Peter M."/>
            <person name="Riley R."/>
            <person name="Sitrit Y."/>
            <person name="Stielow B."/>
            <person name="Szollosi G."/>
            <person name="Zifcakova L."/>
            <person name="Stursova M."/>
            <person name="Spatafora J.W."/>
            <person name="Tedersoo L."/>
            <person name="Vaario L.-M."/>
            <person name="Yamada A."/>
            <person name="Yan M."/>
            <person name="Wang P."/>
            <person name="Xu J."/>
            <person name="Bruns T."/>
            <person name="Baldrian P."/>
            <person name="Vilgalys R."/>
            <person name="Henrissat B."/>
            <person name="Grigoriev I.V."/>
            <person name="Hibbett D."/>
            <person name="Nagy L.G."/>
            <person name="Martin F.M."/>
        </authorList>
    </citation>
    <scope>NUCLEOTIDE SEQUENCE</scope>
    <source>
        <strain evidence="6">Prilba</strain>
    </source>
</reference>
<dbReference type="OrthoDB" id="407617at2759"/>
<protein>
    <submittedName>
        <fullName evidence="6">Uncharacterized protein</fullName>
    </submittedName>
</protein>
<accession>A0A9P5JZJ7</accession>
<proteinExistence type="predicted"/>
<evidence type="ECO:0000313" key="6">
    <source>
        <dbReference type="EMBL" id="KAF8473635.1"/>
    </source>
</evidence>
<comment type="subcellular location">
    <subcellularLocation>
        <location evidence="1">Membrane</location>
        <topology evidence="1">Multi-pass membrane protein</topology>
    </subcellularLocation>
</comment>
<dbReference type="AlphaFoldDB" id="A0A9P5JZJ7"/>
<dbReference type="Gene3D" id="1.20.1280.290">
    <property type="match status" value="1"/>
</dbReference>
<name>A0A9P5JZJ7_9AGAM</name>
<dbReference type="Proteomes" id="UP000759537">
    <property type="component" value="Unassembled WGS sequence"/>
</dbReference>
<feature type="transmembrane region" description="Helical" evidence="5">
    <location>
        <begin position="145"/>
        <end position="170"/>
    </location>
</feature>
<dbReference type="InterPro" id="IPR006603">
    <property type="entry name" value="PQ-loop_rpt"/>
</dbReference>
<evidence type="ECO:0000256" key="5">
    <source>
        <dbReference type="SAM" id="Phobius"/>
    </source>
</evidence>
<organism evidence="6 7">
    <name type="scientific">Russula ochroleuca</name>
    <dbReference type="NCBI Taxonomy" id="152965"/>
    <lineage>
        <taxon>Eukaryota</taxon>
        <taxon>Fungi</taxon>
        <taxon>Dikarya</taxon>
        <taxon>Basidiomycota</taxon>
        <taxon>Agaricomycotina</taxon>
        <taxon>Agaricomycetes</taxon>
        <taxon>Russulales</taxon>
        <taxon>Russulaceae</taxon>
        <taxon>Russula</taxon>
    </lineage>
</organism>
<dbReference type="EMBL" id="WHVB01000018">
    <property type="protein sequence ID" value="KAF8473635.1"/>
    <property type="molecule type" value="Genomic_DNA"/>
</dbReference>
<feature type="transmembrane region" description="Helical" evidence="5">
    <location>
        <begin position="64"/>
        <end position="84"/>
    </location>
</feature>
<evidence type="ECO:0000256" key="3">
    <source>
        <dbReference type="ARBA" id="ARBA00022989"/>
    </source>
</evidence>
<comment type="caution">
    <text evidence="6">The sequence shown here is derived from an EMBL/GenBank/DDBJ whole genome shotgun (WGS) entry which is preliminary data.</text>
</comment>
<feature type="transmembrane region" description="Helical" evidence="5">
    <location>
        <begin position="105"/>
        <end position="125"/>
    </location>
</feature>
<reference evidence="6" key="2">
    <citation type="journal article" date="2020" name="Nat. Commun.">
        <title>Large-scale genome sequencing of mycorrhizal fungi provides insights into the early evolution of symbiotic traits.</title>
        <authorList>
            <person name="Miyauchi S."/>
            <person name="Kiss E."/>
            <person name="Kuo A."/>
            <person name="Drula E."/>
            <person name="Kohler A."/>
            <person name="Sanchez-Garcia M."/>
            <person name="Morin E."/>
            <person name="Andreopoulos B."/>
            <person name="Barry K.W."/>
            <person name="Bonito G."/>
            <person name="Buee M."/>
            <person name="Carver A."/>
            <person name="Chen C."/>
            <person name="Cichocki N."/>
            <person name="Clum A."/>
            <person name="Culley D."/>
            <person name="Crous P.W."/>
            <person name="Fauchery L."/>
            <person name="Girlanda M."/>
            <person name="Hayes R.D."/>
            <person name="Keri Z."/>
            <person name="LaButti K."/>
            <person name="Lipzen A."/>
            <person name="Lombard V."/>
            <person name="Magnuson J."/>
            <person name="Maillard F."/>
            <person name="Murat C."/>
            <person name="Nolan M."/>
            <person name="Ohm R.A."/>
            <person name="Pangilinan J."/>
            <person name="Pereira M.F."/>
            <person name="Perotto S."/>
            <person name="Peter M."/>
            <person name="Pfister S."/>
            <person name="Riley R."/>
            <person name="Sitrit Y."/>
            <person name="Stielow J.B."/>
            <person name="Szollosi G."/>
            <person name="Zifcakova L."/>
            <person name="Stursova M."/>
            <person name="Spatafora J.W."/>
            <person name="Tedersoo L."/>
            <person name="Vaario L.M."/>
            <person name="Yamada A."/>
            <person name="Yan M."/>
            <person name="Wang P."/>
            <person name="Xu J."/>
            <person name="Bruns T."/>
            <person name="Baldrian P."/>
            <person name="Vilgalys R."/>
            <person name="Dunand C."/>
            <person name="Henrissat B."/>
            <person name="Grigoriev I.V."/>
            <person name="Hibbett D."/>
            <person name="Nagy L.G."/>
            <person name="Martin F.M."/>
        </authorList>
    </citation>
    <scope>NUCLEOTIDE SEQUENCE</scope>
    <source>
        <strain evidence="6">Prilba</strain>
    </source>
</reference>
<sequence>MPVNALAEIILRTIGAILWTVQLIPQLIKSWRTKFTEGLSPWLVLFSLLSWGQCIYYGAARSPLGCAVVLGTTLVIWGALEAVVTFVLRPSYRRGSPAGRSGPNFIWILSYVLIFVAALLLTLSTSFHWQSLDMPRFYEIYKHGAVLNICLTFMVIDCLGAVFSIFSLILKCPSRRLRRFLGRHPTDPLILHVQNWEHLKILLELQLTFINEAPERSAYTRHRTTSSGTRNH</sequence>
<feature type="transmembrane region" description="Helical" evidence="5">
    <location>
        <begin position="39"/>
        <end position="58"/>
    </location>
</feature>
<keyword evidence="4 5" id="KW-0472">Membrane</keyword>
<keyword evidence="2 5" id="KW-0812">Transmembrane</keyword>
<evidence type="ECO:0000256" key="1">
    <source>
        <dbReference type="ARBA" id="ARBA00004141"/>
    </source>
</evidence>
<gene>
    <name evidence="6" type="ORF">DFH94DRAFT_136344</name>
</gene>
<dbReference type="GO" id="GO:0016020">
    <property type="term" value="C:membrane"/>
    <property type="evidence" value="ECO:0007669"/>
    <property type="project" value="UniProtKB-SubCell"/>
</dbReference>
<evidence type="ECO:0000256" key="2">
    <source>
        <dbReference type="ARBA" id="ARBA00022692"/>
    </source>
</evidence>
<keyword evidence="7" id="KW-1185">Reference proteome</keyword>
<evidence type="ECO:0000313" key="7">
    <source>
        <dbReference type="Proteomes" id="UP000759537"/>
    </source>
</evidence>
<dbReference type="Pfam" id="PF04193">
    <property type="entry name" value="PQ-loop"/>
    <property type="match status" value="1"/>
</dbReference>
<evidence type="ECO:0000256" key="4">
    <source>
        <dbReference type="ARBA" id="ARBA00023136"/>
    </source>
</evidence>